<evidence type="ECO:0000256" key="4">
    <source>
        <dbReference type="ARBA" id="ARBA00022723"/>
    </source>
</evidence>
<dbReference type="RefSeq" id="WP_309391620.1">
    <property type="nucleotide sequence ID" value="NZ_JADBEO010000020.1"/>
</dbReference>
<keyword evidence="11" id="KW-1185">Reference proteome</keyword>
<evidence type="ECO:0000256" key="7">
    <source>
        <dbReference type="ARBA" id="ARBA00038093"/>
    </source>
</evidence>
<dbReference type="Pfam" id="PF01850">
    <property type="entry name" value="PIN"/>
    <property type="match status" value="1"/>
</dbReference>
<evidence type="ECO:0000256" key="1">
    <source>
        <dbReference type="ARBA" id="ARBA00001946"/>
    </source>
</evidence>
<dbReference type="EC" id="3.1.-.-" evidence="8"/>
<evidence type="ECO:0000313" key="11">
    <source>
        <dbReference type="Proteomes" id="UP001181622"/>
    </source>
</evidence>
<proteinExistence type="inferred from homology"/>
<gene>
    <name evidence="8" type="primary">vapC</name>
    <name evidence="10" type="ORF">IHQ68_10780</name>
</gene>
<evidence type="ECO:0000256" key="8">
    <source>
        <dbReference type="HAMAP-Rule" id="MF_00265"/>
    </source>
</evidence>
<dbReference type="InterPro" id="IPR022907">
    <property type="entry name" value="VapC_family"/>
</dbReference>
<evidence type="ECO:0000259" key="9">
    <source>
        <dbReference type="Pfam" id="PF01850"/>
    </source>
</evidence>
<name>A0ABU1DG80_9HYPH</name>
<feature type="domain" description="PIN" evidence="9">
    <location>
        <begin position="2"/>
        <end position="121"/>
    </location>
</feature>
<evidence type="ECO:0000256" key="2">
    <source>
        <dbReference type="ARBA" id="ARBA00022649"/>
    </source>
</evidence>
<evidence type="ECO:0000313" key="10">
    <source>
        <dbReference type="EMBL" id="MDR4307104.1"/>
    </source>
</evidence>
<evidence type="ECO:0000256" key="5">
    <source>
        <dbReference type="ARBA" id="ARBA00022801"/>
    </source>
</evidence>
<dbReference type="Gene3D" id="3.40.50.1010">
    <property type="entry name" value="5'-nuclease"/>
    <property type="match status" value="1"/>
</dbReference>
<keyword evidence="3 8" id="KW-0540">Nuclease</keyword>
<feature type="binding site" evidence="8">
    <location>
        <position position="96"/>
    </location>
    <ligand>
        <name>Mg(2+)</name>
        <dbReference type="ChEBI" id="CHEBI:18420"/>
    </ligand>
</feature>
<comment type="cofactor">
    <cofactor evidence="1 8">
        <name>Mg(2+)</name>
        <dbReference type="ChEBI" id="CHEBI:18420"/>
    </cofactor>
</comment>
<dbReference type="SUPFAM" id="SSF88723">
    <property type="entry name" value="PIN domain-like"/>
    <property type="match status" value="1"/>
</dbReference>
<keyword evidence="6 8" id="KW-0460">Magnesium</keyword>
<keyword evidence="5 8" id="KW-0378">Hydrolase</keyword>
<accession>A0ABU1DG80</accession>
<dbReference type="Proteomes" id="UP001181622">
    <property type="component" value="Unassembled WGS sequence"/>
</dbReference>
<comment type="function">
    <text evidence="8">Toxic component of a toxin-antitoxin (TA) system. An RNase.</text>
</comment>
<dbReference type="InterPro" id="IPR029060">
    <property type="entry name" value="PIN-like_dom_sf"/>
</dbReference>
<protein>
    <recommendedName>
        <fullName evidence="8">Ribonuclease VapC</fullName>
        <shortName evidence="8">RNase VapC</shortName>
        <ecNumber evidence="8">3.1.-.-</ecNumber>
    </recommendedName>
    <alternativeName>
        <fullName evidence="8">Toxin VapC</fullName>
    </alternativeName>
</protein>
<comment type="caution">
    <text evidence="10">The sequence shown here is derived from an EMBL/GenBank/DDBJ whole genome shotgun (WGS) entry which is preliminary data.</text>
</comment>
<keyword evidence="4 8" id="KW-0479">Metal-binding</keyword>
<dbReference type="CDD" id="cd18760">
    <property type="entry name" value="PIN_MtVapC3-like"/>
    <property type="match status" value="1"/>
</dbReference>
<dbReference type="InterPro" id="IPR002716">
    <property type="entry name" value="PIN_dom"/>
</dbReference>
<dbReference type="PANTHER" id="PTHR33653">
    <property type="entry name" value="RIBONUCLEASE VAPC2"/>
    <property type="match status" value="1"/>
</dbReference>
<dbReference type="EMBL" id="JADBEO010000020">
    <property type="protein sequence ID" value="MDR4307104.1"/>
    <property type="molecule type" value="Genomic_DNA"/>
</dbReference>
<dbReference type="InterPro" id="IPR050556">
    <property type="entry name" value="Type_II_TA_system_RNase"/>
</dbReference>
<evidence type="ECO:0000256" key="6">
    <source>
        <dbReference type="ARBA" id="ARBA00022842"/>
    </source>
</evidence>
<feature type="binding site" evidence="8">
    <location>
        <position position="5"/>
    </location>
    <ligand>
        <name>Mg(2+)</name>
        <dbReference type="ChEBI" id="CHEBI:18420"/>
    </ligand>
</feature>
<keyword evidence="8" id="KW-0800">Toxin</keyword>
<sequence>MIVVDSSVLIEALRGRATPASARFRHDIDPYEVLIGDLVLLEVLQGAYDERHAKAIERELTRFELAAMLDPDIAIRAARNFRELRRKGVTVRKTVDLVIGTFCIERGHALLHQDRDFEPMARHLGLQFA</sequence>
<evidence type="ECO:0000256" key="3">
    <source>
        <dbReference type="ARBA" id="ARBA00022722"/>
    </source>
</evidence>
<dbReference type="PANTHER" id="PTHR33653:SF1">
    <property type="entry name" value="RIBONUCLEASE VAPC2"/>
    <property type="match status" value="1"/>
</dbReference>
<keyword evidence="2 8" id="KW-1277">Toxin-antitoxin system</keyword>
<comment type="similarity">
    <text evidence="7 8">Belongs to the PINc/VapC protein family.</text>
</comment>
<dbReference type="HAMAP" id="MF_00265">
    <property type="entry name" value="VapC_Nob1"/>
    <property type="match status" value="1"/>
</dbReference>
<reference evidence="10" key="1">
    <citation type="submission" date="2020-10" db="EMBL/GenBank/DDBJ databases">
        <authorList>
            <person name="Abbas A."/>
            <person name="Razzaq R."/>
            <person name="Waqas M."/>
            <person name="Abbas N."/>
            <person name="Nielsen T.K."/>
            <person name="Hansen L.H."/>
            <person name="Hussain S."/>
            <person name="Shahid M."/>
        </authorList>
    </citation>
    <scope>NUCLEOTIDE SEQUENCE</scope>
    <source>
        <strain evidence="10">S14</strain>
    </source>
</reference>
<organism evidence="10 11">
    <name type="scientific">Chelatococcus sambhunathii</name>
    <dbReference type="NCBI Taxonomy" id="363953"/>
    <lineage>
        <taxon>Bacteria</taxon>
        <taxon>Pseudomonadati</taxon>
        <taxon>Pseudomonadota</taxon>
        <taxon>Alphaproteobacteria</taxon>
        <taxon>Hyphomicrobiales</taxon>
        <taxon>Chelatococcaceae</taxon>
        <taxon>Chelatococcus</taxon>
    </lineage>
</organism>